<reference evidence="15" key="2">
    <citation type="journal article" date="2017" name="Nat. Plants">
        <title>The Aegilops tauschii genome reveals multiple impacts of transposons.</title>
        <authorList>
            <person name="Zhao G."/>
            <person name="Zou C."/>
            <person name="Li K."/>
            <person name="Wang K."/>
            <person name="Li T."/>
            <person name="Gao L."/>
            <person name="Zhang X."/>
            <person name="Wang H."/>
            <person name="Yang Z."/>
            <person name="Liu X."/>
            <person name="Jiang W."/>
            <person name="Mao L."/>
            <person name="Kong X."/>
            <person name="Jiao Y."/>
            <person name="Jia J."/>
        </authorList>
    </citation>
    <scope>NUCLEOTIDE SEQUENCE [LARGE SCALE GENOMIC DNA]</scope>
    <source>
        <strain evidence="15">cv. AL8/78</strain>
    </source>
</reference>
<dbReference type="PANTHER" id="PTHR32285">
    <property type="entry name" value="PROTEIN TRICHOME BIREFRINGENCE-LIKE 9-RELATED"/>
    <property type="match status" value="1"/>
</dbReference>
<accession>A0A453PGJ6</accession>
<comment type="subcellular location">
    <subcellularLocation>
        <location evidence="1">Golgi apparatus membrane</location>
        <topology evidence="1">Single-pass type II membrane protein</topology>
    </subcellularLocation>
</comment>
<keyword evidence="9" id="KW-1015">Disulfide bond</keyword>
<dbReference type="STRING" id="200361.A0A453PGJ6"/>
<keyword evidence="7" id="KW-0333">Golgi apparatus</keyword>
<dbReference type="InterPro" id="IPR025846">
    <property type="entry name" value="TBL_N"/>
</dbReference>
<evidence type="ECO:0000256" key="3">
    <source>
        <dbReference type="ARBA" id="ARBA00022679"/>
    </source>
</evidence>
<feature type="domain" description="Trichome birefringence-like C-terminal" evidence="12">
    <location>
        <begin position="123"/>
        <end position="163"/>
    </location>
</feature>
<evidence type="ECO:0000259" key="12">
    <source>
        <dbReference type="Pfam" id="PF13839"/>
    </source>
</evidence>
<keyword evidence="15" id="KW-1185">Reference proteome</keyword>
<evidence type="ECO:0000256" key="5">
    <source>
        <dbReference type="ARBA" id="ARBA00022968"/>
    </source>
</evidence>
<evidence type="ECO:0000256" key="6">
    <source>
        <dbReference type="ARBA" id="ARBA00022989"/>
    </source>
</evidence>
<dbReference type="Proteomes" id="UP000015105">
    <property type="component" value="Chromosome 6D"/>
</dbReference>
<dbReference type="AlphaFoldDB" id="A0A453PGJ6"/>
<evidence type="ECO:0000256" key="10">
    <source>
        <dbReference type="ARBA" id="ARBA00023180"/>
    </source>
</evidence>
<evidence type="ECO:0000313" key="15">
    <source>
        <dbReference type="Proteomes" id="UP000015105"/>
    </source>
</evidence>
<evidence type="ECO:0000256" key="8">
    <source>
        <dbReference type="ARBA" id="ARBA00023136"/>
    </source>
</evidence>
<feature type="compositionally biased region" description="Basic and acidic residues" evidence="11">
    <location>
        <begin position="391"/>
        <end position="406"/>
    </location>
</feature>
<feature type="region of interest" description="Disordered" evidence="11">
    <location>
        <begin position="237"/>
        <end position="408"/>
    </location>
</feature>
<reference evidence="15" key="1">
    <citation type="journal article" date="2014" name="Science">
        <title>Ancient hybridizations among the ancestral genomes of bread wheat.</title>
        <authorList>
            <consortium name="International Wheat Genome Sequencing Consortium,"/>
            <person name="Marcussen T."/>
            <person name="Sandve S.R."/>
            <person name="Heier L."/>
            <person name="Spannagl M."/>
            <person name="Pfeifer M."/>
            <person name="Jakobsen K.S."/>
            <person name="Wulff B.B."/>
            <person name="Steuernagel B."/>
            <person name="Mayer K.F."/>
            <person name="Olsen O.A."/>
        </authorList>
    </citation>
    <scope>NUCLEOTIDE SEQUENCE [LARGE SCALE GENOMIC DNA]</scope>
    <source>
        <strain evidence="15">cv. AL8/78</strain>
    </source>
</reference>
<feature type="compositionally biased region" description="Basic residues" evidence="11">
    <location>
        <begin position="261"/>
        <end position="308"/>
    </location>
</feature>
<evidence type="ECO:0000256" key="4">
    <source>
        <dbReference type="ARBA" id="ARBA00022692"/>
    </source>
</evidence>
<feature type="compositionally biased region" description="Basic and acidic residues" evidence="11">
    <location>
        <begin position="359"/>
        <end position="370"/>
    </location>
</feature>
<organism evidence="14 15">
    <name type="scientific">Aegilops tauschii subsp. strangulata</name>
    <name type="common">Goatgrass</name>
    <dbReference type="NCBI Taxonomy" id="200361"/>
    <lineage>
        <taxon>Eukaryota</taxon>
        <taxon>Viridiplantae</taxon>
        <taxon>Streptophyta</taxon>
        <taxon>Embryophyta</taxon>
        <taxon>Tracheophyta</taxon>
        <taxon>Spermatophyta</taxon>
        <taxon>Magnoliopsida</taxon>
        <taxon>Liliopsida</taxon>
        <taxon>Poales</taxon>
        <taxon>Poaceae</taxon>
        <taxon>BOP clade</taxon>
        <taxon>Pooideae</taxon>
        <taxon>Triticodae</taxon>
        <taxon>Triticeae</taxon>
        <taxon>Triticinae</taxon>
        <taxon>Aegilops</taxon>
    </lineage>
</organism>
<comment type="similarity">
    <text evidence="2">Belongs to the PC-esterase family. TBL subfamily.</text>
</comment>
<keyword evidence="10" id="KW-0325">Glycoprotein</keyword>
<dbReference type="EnsemblPlants" id="AET6Gv20725800.2">
    <property type="protein sequence ID" value="AET6Gv20725800.2"/>
    <property type="gene ID" value="AET6Gv20725800"/>
</dbReference>
<name>A0A453PGJ6_AEGTS</name>
<evidence type="ECO:0000256" key="2">
    <source>
        <dbReference type="ARBA" id="ARBA00007727"/>
    </source>
</evidence>
<evidence type="ECO:0000256" key="9">
    <source>
        <dbReference type="ARBA" id="ARBA00023157"/>
    </source>
</evidence>
<keyword evidence="6" id="KW-1133">Transmembrane helix</keyword>
<dbReference type="InterPro" id="IPR029962">
    <property type="entry name" value="TBL"/>
</dbReference>
<keyword evidence="5" id="KW-0735">Signal-anchor</keyword>
<sequence>MKPNNQAVRRAASTSGLLLILLLVAFTASNYSSLYTEQLLVAVPATPSSSSTAAAGSGSRASDSNAGAACDVAKGEWVPDPAAPYYTNATCPLIDARQDCMKYGKPGIDSILRWRWQPHGCDLPRFDAAAFLRLVRGKSMAFVGDSVARNHMQSLMCLLAEVHARFHSIDHHCVAIMSSRVDFLVAGRRAHGHAGGAAEGDRAQGLRALHAQVPLPGARLHGVRVLDAVPGAVEPDARRRAAVHGPAQRVPGRAGPGVEPRRRRLRLRRPQRRQVVHPPHRALRGRPPPRLRQRRRLPGQAQRHRRGAALRDARVVPDRAQGARRVPRPGGRPDGGAPALRERQVVRRRQLPEDGAPAEQREQPSGDRGRVPRRAGGGVPGRDGGGGGGEVRADGRERDDADEGRRAPRAVRALAAREGRLRHRLRALVLARPRRRLERAAAAFADMICTCAQLLGCSFSLTVIAQTEWFWMQGVIRYRSLCLEFRLENFP</sequence>
<evidence type="ECO:0000256" key="11">
    <source>
        <dbReference type="SAM" id="MobiDB-lite"/>
    </source>
</evidence>
<protein>
    <submittedName>
        <fullName evidence="14">Uncharacterized protein</fullName>
    </submittedName>
</protein>
<dbReference type="Pfam" id="PF13839">
    <property type="entry name" value="PC-Esterase"/>
    <property type="match status" value="1"/>
</dbReference>
<dbReference type="Pfam" id="PF14416">
    <property type="entry name" value="PMR5N"/>
    <property type="match status" value="1"/>
</dbReference>
<reference evidence="14" key="4">
    <citation type="submission" date="2019-03" db="UniProtKB">
        <authorList>
            <consortium name="EnsemblPlants"/>
        </authorList>
    </citation>
    <scope>IDENTIFICATION</scope>
</reference>
<dbReference type="PANTHER" id="PTHR32285:SF39">
    <property type="entry name" value="OS02G0729200 PROTEIN"/>
    <property type="match status" value="1"/>
</dbReference>
<reference evidence="14" key="3">
    <citation type="journal article" date="2017" name="Nature">
        <title>Genome sequence of the progenitor of the wheat D genome Aegilops tauschii.</title>
        <authorList>
            <person name="Luo M.C."/>
            <person name="Gu Y.Q."/>
            <person name="Puiu D."/>
            <person name="Wang H."/>
            <person name="Twardziok S.O."/>
            <person name="Deal K.R."/>
            <person name="Huo N."/>
            <person name="Zhu T."/>
            <person name="Wang L."/>
            <person name="Wang Y."/>
            <person name="McGuire P.E."/>
            <person name="Liu S."/>
            <person name="Long H."/>
            <person name="Ramasamy R.K."/>
            <person name="Rodriguez J.C."/>
            <person name="Van S.L."/>
            <person name="Yuan L."/>
            <person name="Wang Z."/>
            <person name="Xia Z."/>
            <person name="Xiao L."/>
            <person name="Anderson O.D."/>
            <person name="Ouyang S."/>
            <person name="Liang Y."/>
            <person name="Zimin A.V."/>
            <person name="Pertea G."/>
            <person name="Qi P."/>
            <person name="Bennetzen J.L."/>
            <person name="Dai X."/>
            <person name="Dawson M.W."/>
            <person name="Muller H.G."/>
            <person name="Kugler K."/>
            <person name="Rivarola-Duarte L."/>
            <person name="Spannagl M."/>
            <person name="Mayer K.F.X."/>
            <person name="Lu F.H."/>
            <person name="Bevan M.W."/>
            <person name="Leroy P."/>
            <person name="Li P."/>
            <person name="You F.M."/>
            <person name="Sun Q."/>
            <person name="Liu Z."/>
            <person name="Lyons E."/>
            <person name="Wicker T."/>
            <person name="Salzberg S.L."/>
            <person name="Devos K.M."/>
            <person name="Dvorak J."/>
        </authorList>
    </citation>
    <scope>NUCLEOTIDE SEQUENCE [LARGE SCALE GENOMIC DNA]</scope>
    <source>
        <strain evidence="14">cv. AL8/78</strain>
    </source>
</reference>
<feature type="compositionally biased region" description="Gly residues" evidence="11">
    <location>
        <begin position="375"/>
        <end position="390"/>
    </location>
</feature>
<keyword evidence="4" id="KW-0812">Transmembrane</keyword>
<evidence type="ECO:0000256" key="7">
    <source>
        <dbReference type="ARBA" id="ARBA00023034"/>
    </source>
</evidence>
<proteinExistence type="inferred from homology"/>
<dbReference type="GO" id="GO:1990538">
    <property type="term" value="F:xylan O-acetyltransferase activity"/>
    <property type="evidence" value="ECO:0007669"/>
    <property type="project" value="UniProtKB-ARBA"/>
</dbReference>
<evidence type="ECO:0000256" key="1">
    <source>
        <dbReference type="ARBA" id="ARBA00004323"/>
    </source>
</evidence>
<feature type="domain" description="Trichome birefringence-like N-terminal" evidence="13">
    <location>
        <begin position="69"/>
        <end position="122"/>
    </location>
</feature>
<keyword evidence="8" id="KW-0472">Membrane</keyword>
<evidence type="ECO:0000259" key="13">
    <source>
        <dbReference type="Pfam" id="PF14416"/>
    </source>
</evidence>
<keyword evidence="3" id="KW-0808">Transferase</keyword>
<dbReference type="InterPro" id="IPR026057">
    <property type="entry name" value="TBL_C"/>
</dbReference>
<dbReference type="Gramene" id="AET6Gv20725800.2">
    <property type="protein sequence ID" value="AET6Gv20725800.2"/>
    <property type="gene ID" value="AET6Gv20725800"/>
</dbReference>
<reference evidence="14" key="5">
    <citation type="journal article" date="2021" name="G3 (Bethesda)">
        <title>Aegilops tauschii genome assembly Aet v5.0 features greater sequence contiguity and improved annotation.</title>
        <authorList>
            <person name="Wang L."/>
            <person name="Zhu T."/>
            <person name="Rodriguez J.C."/>
            <person name="Deal K.R."/>
            <person name="Dubcovsky J."/>
            <person name="McGuire P.E."/>
            <person name="Lux T."/>
            <person name="Spannagl M."/>
            <person name="Mayer K.F.X."/>
            <person name="Baldrich P."/>
            <person name="Meyers B.C."/>
            <person name="Huo N."/>
            <person name="Gu Y.Q."/>
            <person name="Zhou H."/>
            <person name="Devos K.M."/>
            <person name="Bennetzen J.L."/>
            <person name="Unver T."/>
            <person name="Budak H."/>
            <person name="Gulick P.J."/>
            <person name="Galiba G."/>
            <person name="Kalapos B."/>
            <person name="Nelson D.R."/>
            <person name="Li P."/>
            <person name="You F.M."/>
            <person name="Luo M.C."/>
            <person name="Dvorak J."/>
        </authorList>
    </citation>
    <scope>NUCLEOTIDE SEQUENCE [LARGE SCALE GENOMIC DNA]</scope>
    <source>
        <strain evidence="14">cv. AL8/78</strain>
    </source>
</reference>
<evidence type="ECO:0000313" key="14">
    <source>
        <dbReference type="EnsemblPlants" id="AET6Gv20725800.2"/>
    </source>
</evidence>
<dbReference type="GO" id="GO:0000139">
    <property type="term" value="C:Golgi membrane"/>
    <property type="evidence" value="ECO:0007669"/>
    <property type="project" value="UniProtKB-SubCell"/>
</dbReference>